<name>A0ACC1HU84_9FUNG</name>
<keyword evidence="2" id="KW-1185">Reference proteome</keyword>
<evidence type="ECO:0000313" key="1">
    <source>
        <dbReference type="EMBL" id="KAJ1678910.1"/>
    </source>
</evidence>
<protein>
    <submittedName>
        <fullName evidence="1">Uncharacterized protein</fullName>
    </submittedName>
</protein>
<dbReference type="Proteomes" id="UP001145114">
    <property type="component" value="Unassembled WGS sequence"/>
</dbReference>
<gene>
    <name evidence="1" type="ORF">EV182_003105</name>
</gene>
<proteinExistence type="predicted"/>
<dbReference type="EMBL" id="JAMZIH010000756">
    <property type="protein sequence ID" value="KAJ1678910.1"/>
    <property type="molecule type" value="Genomic_DNA"/>
</dbReference>
<accession>A0ACC1HU84</accession>
<reference evidence="1" key="1">
    <citation type="submission" date="2022-06" db="EMBL/GenBank/DDBJ databases">
        <title>Phylogenomic reconstructions and comparative analyses of Kickxellomycotina fungi.</title>
        <authorList>
            <person name="Reynolds N.K."/>
            <person name="Stajich J.E."/>
            <person name="Barry K."/>
            <person name="Grigoriev I.V."/>
            <person name="Crous P."/>
            <person name="Smith M.E."/>
        </authorList>
    </citation>
    <scope>NUCLEOTIDE SEQUENCE</scope>
    <source>
        <strain evidence="1">RSA 2271</strain>
    </source>
</reference>
<evidence type="ECO:0000313" key="2">
    <source>
        <dbReference type="Proteomes" id="UP001145114"/>
    </source>
</evidence>
<organism evidence="1 2">
    <name type="scientific">Spiromyces aspiralis</name>
    <dbReference type="NCBI Taxonomy" id="68401"/>
    <lineage>
        <taxon>Eukaryota</taxon>
        <taxon>Fungi</taxon>
        <taxon>Fungi incertae sedis</taxon>
        <taxon>Zoopagomycota</taxon>
        <taxon>Kickxellomycotina</taxon>
        <taxon>Kickxellomycetes</taxon>
        <taxon>Kickxellales</taxon>
        <taxon>Kickxellaceae</taxon>
        <taxon>Spiromyces</taxon>
    </lineage>
</organism>
<sequence length="186" mass="19365">MRATAIQLLVALHGLLLQLPLASSAPNTLGEGALPQQDPVIEFGKCGPEMACPEGQCCSGWGFCGTDETFCGVGCQSGSCWQEPTDFPPNHCDANHKCPTGFCCSPHGYCGKGPEYCGESIQPDIAESGQPKNAESNLADGAKGGLLKSAKSNWSNSAKDDQLSIAKVNKAGGTSYYFFVLPVGGN</sequence>
<comment type="caution">
    <text evidence="1">The sequence shown here is derived from an EMBL/GenBank/DDBJ whole genome shotgun (WGS) entry which is preliminary data.</text>
</comment>